<gene>
    <name evidence="3" type="ORF">CRI93_05175</name>
</gene>
<feature type="signal peptide" evidence="2">
    <location>
        <begin position="1"/>
        <end position="28"/>
    </location>
</feature>
<organism evidence="3 4">
    <name type="scientific">Longimonas halophila</name>
    <dbReference type="NCBI Taxonomy" id="1469170"/>
    <lineage>
        <taxon>Bacteria</taxon>
        <taxon>Pseudomonadati</taxon>
        <taxon>Rhodothermota</taxon>
        <taxon>Rhodothermia</taxon>
        <taxon>Rhodothermales</taxon>
        <taxon>Salisaetaceae</taxon>
        <taxon>Longimonas</taxon>
    </lineage>
</organism>
<evidence type="ECO:0000313" key="4">
    <source>
        <dbReference type="Proteomes" id="UP000221024"/>
    </source>
</evidence>
<feature type="region of interest" description="Disordered" evidence="1">
    <location>
        <begin position="96"/>
        <end position="119"/>
    </location>
</feature>
<dbReference type="Proteomes" id="UP000221024">
    <property type="component" value="Unassembled WGS sequence"/>
</dbReference>
<name>A0A2H3P9A5_9BACT</name>
<evidence type="ECO:0000256" key="2">
    <source>
        <dbReference type="SAM" id="SignalP"/>
    </source>
</evidence>
<keyword evidence="2" id="KW-0732">Signal</keyword>
<feature type="chain" id="PRO_5013581451" description="DUF2946 domain-containing protein" evidence="2">
    <location>
        <begin position="29"/>
        <end position="119"/>
    </location>
</feature>
<protein>
    <recommendedName>
        <fullName evidence="5">DUF2946 domain-containing protein</fullName>
    </recommendedName>
</protein>
<sequence>MVTSRHIAAAALLALFVMGGIIAPSVHAAHHASAGSHQGHHGVPQCEAVPARWTTDTSHADVDCTLCSAVVHAVPPLRSPVVHAYGVRLVTVPVQPTSGSHSAVLPPPTRGPPHARAHA</sequence>
<proteinExistence type="predicted"/>
<dbReference type="EMBL" id="PDEP01000003">
    <property type="protein sequence ID" value="PEN08501.1"/>
    <property type="molecule type" value="Genomic_DNA"/>
</dbReference>
<evidence type="ECO:0000313" key="3">
    <source>
        <dbReference type="EMBL" id="PEN08501.1"/>
    </source>
</evidence>
<comment type="caution">
    <text evidence="3">The sequence shown here is derived from an EMBL/GenBank/DDBJ whole genome shotgun (WGS) entry which is preliminary data.</text>
</comment>
<evidence type="ECO:0008006" key="5">
    <source>
        <dbReference type="Google" id="ProtNLM"/>
    </source>
</evidence>
<evidence type="ECO:0000256" key="1">
    <source>
        <dbReference type="SAM" id="MobiDB-lite"/>
    </source>
</evidence>
<dbReference type="RefSeq" id="WP_098061543.1">
    <property type="nucleotide sequence ID" value="NZ_PDEP01000003.1"/>
</dbReference>
<dbReference type="AlphaFoldDB" id="A0A2H3P9A5"/>
<accession>A0A2H3P9A5</accession>
<reference evidence="3 4" key="1">
    <citation type="submission" date="2017-10" db="EMBL/GenBank/DDBJ databases">
        <title>Draft genome of Longimonas halophila.</title>
        <authorList>
            <person name="Goh K.M."/>
            <person name="Shamsir M.S."/>
            <person name="Lim S.W."/>
        </authorList>
    </citation>
    <scope>NUCLEOTIDE SEQUENCE [LARGE SCALE GENOMIC DNA]</scope>
    <source>
        <strain evidence="3 4">KCTC 42399</strain>
    </source>
</reference>
<keyword evidence="4" id="KW-1185">Reference proteome</keyword>